<organism evidence="2 3">
    <name type="scientific">Haloplasma contractile SSD-17B</name>
    <dbReference type="NCBI Taxonomy" id="1033810"/>
    <lineage>
        <taxon>Bacteria</taxon>
        <taxon>Bacillati</taxon>
        <taxon>Mycoplasmatota</taxon>
        <taxon>Mollicutes</taxon>
        <taxon>Haloplasmatales</taxon>
        <taxon>Haloplasmataceae</taxon>
        <taxon>Haloplasma</taxon>
    </lineage>
</organism>
<dbReference type="OrthoDB" id="1836067at2"/>
<dbReference type="STRING" id="1033810.HLPCO_000930"/>
<dbReference type="eggNOG" id="COG1226">
    <property type="taxonomic scope" value="Bacteria"/>
</dbReference>
<keyword evidence="3" id="KW-1185">Reference proteome</keyword>
<protein>
    <submittedName>
        <fullName evidence="2">Uncharacterized protein</fullName>
    </submittedName>
</protein>
<dbReference type="EMBL" id="AFNU02000002">
    <property type="protein sequence ID" value="ERJ13301.1"/>
    <property type="molecule type" value="Genomic_DNA"/>
</dbReference>
<dbReference type="PANTHER" id="PTHR31563:SF10">
    <property type="entry name" value="ION CHANNEL POLLUX-RELATED"/>
    <property type="match status" value="1"/>
</dbReference>
<feature type="transmembrane region" description="Helical" evidence="1">
    <location>
        <begin position="21"/>
        <end position="45"/>
    </location>
</feature>
<evidence type="ECO:0000313" key="3">
    <source>
        <dbReference type="Proteomes" id="UP000005707"/>
    </source>
</evidence>
<evidence type="ECO:0000256" key="1">
    <source>
        <dbReference type="SAM" id="Phobius"/>
    </source>
</evidence>
<name>F7PZL4_9MOLU</name>
<reference evidence="2 3" key="2">
    <citation type="journal article" date="2013" name="PLoS ONE">
        <title>INDIGO - INtegrated Data Warehouse of MIcrobial GenOmes with Examples from the Red Sea Extremophiles.</title>
        <authorList>
            <person name="Alam I."/>
            <person name="Antunes A."/>
            <person name="Kamau A.A."/>
            <person name="Ba Alawi W."/>
            <person name="Kalkatawi M."/>
            <person name="Stingl U."/>
            <person name="Bajic V.B."/>
        </authorList>
    </citation>
    <scope>NUCLEOTIDE SEQUENCE [LARGE SCALE GENOMIC DNA]</scope>
    <source>
        <strain evidence="2 3">SSD-17B</strain>
    </source>
</reference>
<dbReference type="RefSeq" id="WP_008825992.1">
    <property type="nucleotide sequence ID" value="NZ_AFNU02000002.1"/>
</dbReference>
<keyword evidence="1" id="KW-1133">Transmembrane helix</keyword>
<reference evidence="2 3" key="1">
    <citation type="journal article" date="2011" name="J. Bacteriol.">
        <title>Genome sequence of Haloplasma contractile, an unusual contractile bacterium from a deep-sea anoxic brine lake.</title>
        <authorList>
            <person name="Antunes A."/>
            <person name="Alam I."/>
            <person name="El Dorry H."/>
            <person name="Siam R."/>
            <person name="Robertson A."/>
            <person name="Bajic V.B."/>
            <person name="Stingl U."/>
        </authorList>
    </citation>
    <scope>NUCLEOTIDE SEQUENCE [LARGE SCALE GENOMIC DNA]</scope>
    <source>
        <strain evidence="2 3">SSD-17B</strain>
    </source>
</reference>
<evidence type="ECO:0000313" key="2">
    <source>
        <dbReference type="EMBL" id="ERJ13301.1"/>
    </source>
</evidence>
<dbReference type="InParanoid" id="F7PZL4"/>
<dbReference type="InterPro" id="IPR044849">
    <property type="entry name" value="CASTOR/POLLUX/SYM8-like"/>
</dbReference>
<proteinExistence type="predicted"/>
<gene>
    <name evidence="2" type="ORF">HLPCO_000930</name>
</gene>
<dbReference type="AlphaFoldDB" id="F7PZL4"/>
<dbReference type="Gene3D" id="3.40.50.720">
    <property type="entry name" value="NAD(P)-binding Rossmann-like Domain"/>
    <property type="match status" value="1"/>
</dbReference>
<dbReference type="Proteomes" id="UP000005707">
    <property type="component" value="Unassembled WGS sequence"/>
</dbReference>
<keyword evidence="1" id="KW-0472">Membrane</keyword>
<dbReference type="GO" id="GO:0006811">
    <property type="term" value="P:monoatomic ion transport"/>
    <property type="evidence" value="ECO:0007669"/>
    <property type="project" value="InterPro"/>
</dbReference>
<keyword evidence="1" id="KW-0812">Transmembrane</keyword>
<comment type="caution">
    <text evidence="2">The sequence shown here is derived from an EMBL/GenBank/DDBJ whole genome shotgun (WGS) entry which is preliminary data.</text>
</comment>
<accession>F7PZL4</accession>
<dbReference type="PANTHER" id="PTHR31563">
    <property type="entry name" value="ION CHANNEL POLLUX-RELATED"/>
    <property type="match status" value="1"/>
</dbReference>
<sequence>MKLLDGFRQRISIFKDKRINLFLLMYIILANIIILLLGGTAGYFLSDGYYNNIFEAVWDSFKYIIEPGFLAENVNDGVRYLSAFMIVIGMIVFTGGTIGYITNKIDSIIEKTENNKGKLFLRNHIIVLNWNKHALDILTEYFLNDHEDHVLILTDQNPDEIENEIDGKIYEEKYNRIKGRLNWFVREGDVTSLSDLDKIYYKESKAILILTDDQNDSKGLNAIKTLMLLSKEVMNKTIVVETKNQHFERLVEKIKSHDQNNTIIGIPIEKILGKLIGQIVIHPNLSLVYNELLTYNGAEIYTVPTIHKKMNYNILSLIEKHDKAVPIDIKDGQIYWLAESMKDVFSTRRRFKKQEISFKQYHPELNKKNILIFGDSNKLGHIFDTMNAYSRKMDENVFNVTHSHGVEKHIDNKNQYEQIDFSKNIYNTSDIYQQLKGEIKIDEMYDTILILSEETSDEYSTDTNALLYLLHMVYLMDEDWLNKTSVIIELLNSKHDPIARRYNENSVVIISNKYIAKLLAQLSNKQTTFNFFQDVFYYQDQNLNEKFGNEIYILSCSDILEDLPLKTISSNLIYNVKEKLDSIVLGVIDDNHTMLPLFKGKLDKKIELTSNSKLILYTKGVEVFDLNPNDNS</sequence>
<feature type="transmembrane region" description="Helical" evidence="1">
    <location>
        <begin position="80"/>
        <end position="101"/>
    </location>
</feature>